<dbReference type="CDD" id="cd01392">
    <property type="entry name" value="HTH_LacI"/>
    <property type="match status" value="1"/>
</dbReference>
<proteinExistence type="predicted"/>
<evidence type="ECO:0000256" key="2">
    <source>
        <dbReference type="ARBA" id="ARBA00023125"/>
    </source>
</evidence>
<evidence type="ECO:0000313" key="5">
    <source>
        <dbReference type="EMBL" id="CAH0536375.1"/>
    </source>
</evidence>
<dbReference type="PANTHER" id="PTHR30146:SF67">
    <property type="entry name" value="HTH-TYPE TRANSCRIPTIONAL REGULATOR ASCG"/>
    <property type="match status" value="1"/>
</dbReference>
<evidence type="ECO:0000256" key="3">
    <source>
        <dbReference type="ARBA" id="ARBA00023163"/>
    </source>
</evidence>
<keyword evidence="1" id="KW-0805">Transcription regulation</keyword>
<evidence type="ECO:0000313" key="6">
    <source>
        <dbReference type="Proteomes" id="UP000838748"/>
    </source>
</evidence>
<dbReference type="InterPro" id="IPR028082">
    <property type="entry name" value="Peripla_BP_I"/>
</dbReference>
<dbReference type="Gene3D" id="1.10.260.40">
    <property type="entry name" value="lambda repressor-like DNA-binding domains"/>
    <property type="match status" value="1"/>
</dbReference>
<dbReference type="SMART" id="SM00354">
    <property type="entry name" value="HTH_LACI"/>
    <property type="match status" value="1"/>
</dbReference>
<dbReference type="SUPFAM" id="SSF53822">
    <property type="entry name" value="Periplasmic binding protein-like I"/>
    <property type="match status" value="1"/>
</dbReference>
<dbReference type="SUPFAM" id="SSF47413">
    <property type="entry name" value="lambda repressor-like DNA-binding domains"/>
    <property type="match status" value="1"/>
</dbReference>
<dbReference type="Pfam" id="PF13377">
    <property type="entry name" value="Peripla_BP_3"/>
    <property type="match status" value="1"/>
</dbReference>
<protein>
    <submittedName>
        <fullName evidence="5">HTH-type transcriptional regulator AscG</fullName>
    </submittedName>
</protein>
<keyword evidence="2" id="KW-0238">DNA-binding</keyword>
<dbReference type="RefSeq" id="WP_237359796.1">
    <property type="nucleotide sequence ID" value="NZ_CAKLDM010000001.1"/>
</dbReference>
<dbReference type="InterPro" id="IPR010982">
    <property type="entry name" value="Lambda_DNA-bd_dom_sf"/>
</dbReference>
<comment type="caution">
    <text evidence="5">The sequence shown here is derived from an EMBL/GenBank/DDBJ whole genome shotgun (WGS) entry which is preliminary data.</text>
</comment>
<dbReference type="Pfam" id="PF00356">
    <property type="entry name" value="LacI"/>
    <property type="match status" value="1"/>
</dbReference>
<sequence length="319" mass="34321">MATITDVSKLAKVSKATVSRVMSGSRGVKEASRDAVLKAAEELNYRPNVAAQSLATQRSDYIGVILSTTDAGQVSTYLPLFAKSLKQLGKHMLVNFADTPSEYLRIVDELNNRHCDAIIAIGGNLPSTLDDNIITIDSGTSSDHRAIGYDYSFASESACRYLSSKGHSSIAVVLEDEGYASQQVLDGYKTSLQNMAMPVNRQLIVTASNGAEQAILSLLNSYSSFTALVVMRDSQAAIAMKLLKDFNLSTPQEVSIVSLEDSALASQLTPPLTCISYPSEKLVNEAIAELSDYLNARPVNSKPLLSGNLVTRDSVVSRK</sequence>
<dbReference type="Proteomes" id="UP000838748">
    <property type="component" value="Unassembled WGS sequence"/>
</dbReference>
<reference evidence="5" key="1">
    <citation type="submission" date="2021-11" db="EMBL/GenBank/DDBJ databases">
        <authorList>
            <person name="Rodrigo-Torres L."/>
            <person name="Arahal R. D."/>
            <person name="Lucena T."/>
        </authorList>
    </citation>
    <scope>NUCLEOTIDE SEQUENCE</scope>
    <source>
        <strain evidence="5">CECT 7928</strain>
    </source>
</reference>
<dbReference type="Gene3D" id="3.40.50.2300">
    <property type="match status" value="2"/>
</dbReference>
<dbReference type="InterPro" id="IPR046335">
    <property type="entry name" value="LacI/GalR-like_sensor"/>
</dbReference>
<dbReference type="InterPro" id="IPR000843">
    <property type="entry name" value="HTH_LacI"/>
</dbReference>
<name>A0ABN8DYG0_9VIBR</name>
<dbReference type="PROSITE" id="PS50932">
    <property type="entry name" value="HTH_LACI_2"/>
    <property type="match status" value="1"/>
</dbReference>
<evidence type="ECO:0000259" key="4">
    <source>
        <dbReference type="PROSITE" id="PS50932"/>
    </source>
</evidence>
<accession>A0ABN8DYG0</accession>
<dbReference type="EMBL" id="CAKLDM010000001">
    <property type="protein sequence ID" value="CAH0536375.1"/>
    <property type="molecule type" value="Genomic_DNA"/>
</dbReference>
<dbReference type="PANTHER" id="PTHR30146">
    <property type="entry name" value="LACI-RELATED TRANSCRIPTIONAL REPRESSOR"/>
    <property type="match status" value="1"/>
</dbReference>
<organism evidence="5 6">
    <name type="scientific">Vibrio marisflavi CECT 7928</name>
    <dbReference type="NCBI Taxonomy" id="634439"/>
    <lineage>
        <taxon>Bacteria</taxon>
        <taxon>Pseudomonadati</taxon>
        <taxon>Pseudomonadota</taxon>
        <taxon>Gammaproteobacteria</taxon>
        <taxon>Vibrionales</taxon>
        <taxon>Vibrionaceae</taxon>
        <taxon>Vibrio</taxon>
    </lineage>
</organism>
<keyword evidence="6" id="KW-1185">Reference proteome</keyword>
<keyword evidence="3" id="KW-0804">Transcription</keyword>
<gene>
    <name evidence="5" type="primary">ascG_1</name>
    <name evidence="5" type="ORF">VMF7928_00388</name>
</gene>
<feature type="domain" description="HTH lacI-type" evidence="4">
    <location>
        <begin position="2"/>
        <end position="56"/>
    </location>
</feature>
<evidence type="ECO:0000256" key="1">
    <source>
        <dbReference type="ARBA" id="ARBA00023015"/>
    </source>
</evidence>